<evidence type="ECO:0000313" key="6">
    <source>
        <dbReference type="WBParaSite" id="DME_0000802201-mRNA-1"/>
    </source>
</evidence>
<evidence type="ECO:0000256" key="1">
    <source>
        <dbReference type="SAM" id="MobiDB-lite"/>
    </source>
</evidence>
<evidence type="ECO:0000313" key="5">
    <source>
        <dbReference type="Proteomes" id="UP000274756"/>
    </source>
</evidence>
<keyword evidence="5" id="KW-1185">Reference proteome</keyword>
<evidence type="ECO:0000313" key="3">
    <source>
        <dbReference type="EMBL" id="VDN52174.1"/>
    </source>
</evidence>
<name>A0A0N4UK04_DRAME</name>
<dbReference type="STRING" id="318479.A0A0N4UK04"/>
<dbReference type="Proteomes" id="UP000038040">
    <property type="component" value="Unplaced"/>
</dbReference>
<sequence>MFIRRIKSHLFLLPCKNGSRIAEVRFTFCSMRNAYGLRFLYLFFNIPFLYLQRETLLGQLKRNEREIELSCKELNIYEETAEADYNQFIEALTAKRRIAVEKIEPLTTGGNINVQLPLDAGQPISSAAYDLNDGYNSVPAYSSKNTSTIINENFQNDTNLSSDLNTVPKMSSSSDENVNKMVAVYEEDYSVDDHEHGSESSRKSSRTNKIFSDFILEKKPPDTPIAYRVQLFESRPVSPIFNPHKNVSIVHPEIDDIMQVTFTSDDLDAWLGDPVTLATDEFEIKDDNSDARNCDNNPLVTSIPVDSDSDGVIESCGRRVDLLSNDSSAAIMTKAAQRVRSEKFKKTSEEKNKSSKKKNNRKKDKKSGFIIDNKVKTKDPNMYDAI</sequence>
<dbReference type="AlphaFoldDB" id="A0A0N4UK04"/>
<keyword evidence="2" id="KW-0472">Membrane</keyword>
<dbReference type="OrthoDB" id="207081at2759"/>
<gene>
    <name evidence="3" type="ORF">DME_LOCUS2147</name>
</gene>
<evidence type="ECO:0000256" key="2">
    <source>
        <dbReference type="SAM" id="Phobius"/>
    </source>
</evidence>
<dbReference type="WBParaSite" id="DME_0000802201-mRNA-1">
    <property type="protein sequence ID" value="DME_0000802201-mRNA-1"/>
    <property type="gene ID" value="DME_0000802201"/>
</dbReference>
<feature type="region of interest" description="Disordered" evidence="1">
    <location>
        <begin position="335"/>
        <end position="386"/>
    </location>
</feature>
<reference evidence="3 5" key="2">
    <citation type="submission" date="2018-11" db="EMBL/GenBank/DDBJ databases">
        <authorList>
            <consortium name="Pathogen Informatics"/>
        </authorList>
    </citation>
    <scope>NUCLEOTIDE SEQUENCE [LARGE SCALE GENOMIC DNA]</scope>
</reference>
<feature type="transmembrane region" description="Helical" evidence="2">
    <location>
        <begin position="35"/>
        <end position="51"/>
    </location>
</feature>
<dbReference type="GO" id="GO:0005829">
    <property type="term" value="C:cytosol"/>
    <property type="evidence" value="ECO:0007669"/>
    <property type="project" value="TreeGrafter"/>
</dbReference>
<dbReference type="EMBL" id="UYYG01000047">
    <property type="protein sequence ID" value="VDN52174.1"/>
    <property type="molecule type" value="Genomic_DNA"/>
</dbReference>
<dbReference type="GO" id="GO:0005634">
    <property type="term" value="C:nucleus"/>
    <property type="evidence" value="ECO:0007669"/>
    <property type="project" value="TreeGrafter"/>
</dbReference>
<dbReference type="InterPro" id="IPR040385">
    <property type="entry name" value="RABL6"/>
</dbReference>
<dbReference type="GO" id="GO:0005525">
    <property type="term" value="F:GTP binding"/>
    <property type="evidence" value="ECO:0007669"/>
    <property type="project" value="InterPro"/>
</dbReference>
<evidence type="ECO:0000313" key="4">
    <source>
        <dbReference type="Proteomes" id="UP000038040"/>
    </source>
</evidence>
<feature type="compositionally biased region" description="Basic residues" evidence="1">
    <location>
        <begin position="354"/>
        <end position="365"/>
    </location>
</feature>
<dbReference type="PANTHER" id="PTHR14932:SF1">
    <property type="entry name" value="RAB-LIKE PROTEIN 6"/>
    <property type="match status" value="1"/>
</dbReference>
<feature type="compositionally biased region" description="Basic and acidic residues" evidence="1">
    <location>
        <begin position="373"/>
        <end position="386"/>
    </location>
</feature>
<organism evidence="4 6">
    <name type="scientific">Dracunculus medinensis</name>
    <name type="common">Guinea worm</name>
    <dbReference type="NCBI Taxonomy" id="318479"/>
    <lineage>
        <taxon>Eukaryota</taxon>
        <taxon>Metazoa</taxon>
        <taxon>Ecdysozoa</taxon>
        <taxon>Nematoda</taxon>
        <taxon>Chromadorea</taxon>
        <taxon>Rhabditida</taxon>
        <taxon>Spirurina</taxon>
        <taxon>Dracunculoidea</taxon>
        <taxon>Dracunculidae</taxon>
        <taxon>Dracunculus</taxon>
    </lineage>
</organism>
<keyword evidence="2" id="KW-0812">Transmembrane</keyword>
<keyword evidence="2" id="KW-1133">Transmembrane helix</keyword>
<proteinExistence type="predicted"/>
<protein>
    <submittedName>
        <fullName evidence="6">CNDH2_C domain-containing protein</fullName>
    </submittedName>
</protein>
<reference evidence="6" key="1">
    <citation type="submission" date="2017-02" db="UniProtKB">
        <authorList>
            <consortium name="WormBaseParasite"/>
        </authorList>
    </citation>
    <scope>IDENTIFICATION</scope>
</reference>
<feature type="compositionally biased region" description="Basic and acidic residues" evidence="1">
    <location>
        <begin position="339"/>
        <end position="353"/>
    </location>
</feature>
<dbReference type="Proteomes" id="UP000274756">
    <property type="component" value="Unassembled WGS sequence"/>
</dbReference>
<accession>A0A0N4UK04</accession>
<dbReference type="PANTHER" id="PTHR14932">
    <property type="entry name" value="RAS GTPASE-RELATED"/>
    <property type="match status" value="1"/>
</dbReference>